<dbReference type="AlphaFoldDB" id="A0A161LM26"/>
<dbReference type="OrthoDB" id="3830756at2"/>
<keyword evidence="3" id="KW-1185">Reference proteome</keyword>
<comment type="caution">
    <text evidence="2">The sequence shown here is derived from an EMBL/GenBank/DDBJ whole genome shotgun (WGS) entry which is preliminary data.</text>
</comment>
<dbReference type="Proteomes" id="UP000077701">
    <property type="component" value="Unassembled WGS sequence"/>
</dbReference>
<accession>A0A161LM26</accession>
<dbReference type="SMART" id="SM00347">
    <property type="entry name" value="HTH_MARR"/>
    <property type="match status" value="1"/>
</dbReference>
<dbReference type="STRING" id="161355.PS9374_05707"/>
<gene>
    <name evidence="2" type="ORF">PS9374_05707</name>
</gene>
<dbReference type="RefSeq" id="WP_068901870.1">
    <property type="nucleotide sequence ID" value="NZ_BDCX01000015.1"/>
</dbReference>
<dbReference type="EMBL" id="BDCX01000015">
    <property type="protein sequence ID" value="GAT70027.1"/>
    <property type="molecule type" value="Genomic_DNA"/>
</dbReference>
<dbReference type="InterPro" id="IPR036388">
    <property type="entry name" value="WH-like_DNA-bd_sf"/>
</dbReference>
<dbReference type="InterPro" id="IPR036390">
    <property type="entry name" value="WH_DNA-bd_sf"/>
</dbReference>
<dbReference type="Pfam" id="PF12802">
    <property type="entry name" value="MarR_2"/>
    <property type="match status" value="1"/>
</dbReference>
<reference evidence="2 3" key="1">
    <citation type="journal article" date="2016" name="Genome Announc.">
        <title>Draft Genome Sequence of Planomonospora sphaerica JCM9374, a Rare Actinomycete.</title>
        <authorList>
            <person name="Dohra H."/>
            <person name="Suzuki T."/>
            <person name="Inoue Y."/>
            <person name="Kodani S."/>
        </authorList>
    </citation>
    <scope>NUCLEOTIDE SEQUENCE [LARGE SCALE GENOMIC DNA]</scope>
    <source>
        <strain evidence="2 3">JCM 9374</strain>
    </source>
</reference>
<evidence type="ECO:0000313" key="3">
    <source>
        <dbReference type="Proteomes" id="UP000077701"/>
    </source>
</evidence>
<organism evidence="2 3">
    <name type="scientific">Planomonospora sphaerica</name>
    <dbReference type="NCBI Taxonomy" id="161355"/>
    <lineage>
        <taxon>Bacteria</taxon>
        <taxon>Bacillati</taxon>
        <taxon>Actinomycetota</taxon>
        <taxon>Actinomycetes</taxon>
        <taxon>Streptosporangiales</taxon>
        <taxon>Streptosporangiaceae</taxon>
        <taxon>Planomonospora</taxon>
    </lineage>
</organism>
<dbReference type="PANTHER" id="PTHR33164">
    <property type="entry name" value="TRANSCRIPTIONAL REGULATOR, MARR FAMILY"/>
    <property type="match status" value="1"/>
</dbReference>
<name>A0A161LM26_9ACTN</name>
<dbReference type="PRINTS" id="PR00598">
    <property type="entry name" value="HTHMARR"/>
</dbReference>
<dbReference type="InterPro" id="IPR039422">
    <property type="entry name" value="MarR/SlyA-like"/>
</dbReference>
<evidence type="ECO:0000313" key="2">
    <source>
        <dbReference type="EMBL" id="GAT70027.1"/>
    </source>
</evidence>
<protein>
    <submittedName>
        <fullName evidence="2">MarR family transcriptional regulator</fullName>
    </submittedName>
</protein>
<dbReference type="GO" id="GO:0006950">
    <property type="term" value="P:response to stress"/>
    <property type="evidence" value="ECO:0007669"/>
    <property type="project" value="TreeGrafter"/>
</dbReference>
<evidence type="ECO:0000259" key="1">
    <source>
        <dbReference type="PROSITE" id="PS50995"/>
    </source>
</evidence>
<dbReference type="InterPro" id="IPR000835">
    <property type="entry name" value="HTH_MarR-typ"/>
</dbReference>
<dbReference type="GO" id="GO:0003700">
    <property type="term" value="F:DNA-binding transcription factor activity"/>
    <property type="evidence" value="ECO:0007669"/>
    <property type="project" value="InterPro"/>
</dbReference>
<proteinExistence type="predicted"/>
<dbReference type="SUPFAM" id="SSF46785">
    <property type="entry name" value="Winged helix' DNA-binding domain"/>
    <property type="match status" value="1"/>
</dbReference>
<reference evidence="3" key="2">
    <citation type="submission" date="2016-04" db="EMBL/GenBank/DDBJ databases">
        <title>Planomonospora sphaerica JCM9374 whole genome shotgun sequence.</title>
        <authorList>
            <person name="Suzuki T."/>
            <person name="Dohra H."/>
            <person name="Kodani S."/>
        </authorList>
    </citation>
    <scope>NUCLEOTIDE SEQUENCE [LARGE SCALE GENOMIC DNA]</scope>
    <source>
        <strain evidence="3">JCM 9374</strain>
    </source>
</reference>
<dbReference type="Gene3D" id="1.10.10.10">
    <property type="entry name" value="Winged helix-like DNA-binding domain superfamily/Winged helix DNA-binding domain"/>
    <property type="match status" value="1"/>
</dbReference>
<sequence length="143" mass="15731">MSSEASEFQEAVSRFVRALGLHQPDRTPCGVPIPTSEAHALGELARRGELRQVELVHRLRLEKSTTSRIVTQLARRGWVERAPAPDDGRGVLLRLTPAGLQAARQLAEARQARFGAALDRIPAEERQAVLRALTLLTEAVDEP</sequence>
<dbReference type="PROSITE" id="PS50995">
    <property type="entry name" value="HTH_MARR_2"/>
    <property type="match status" value="1"/>
</dbReference>
<feature type="domain" description="HTH marR-type" evidence="1">
    <location>
        <begin position="5"/>
        <end position="138"/>
    </location>
</feature>
<dbReference type="PANTHER" id="PTHR33164:SF57">
    <property type="entry name" value="MARR-FAMILY TRANSCRIPTIONAL REGULATOR"/>
    <property type="match status" value="1"/>
</dbReference>